<dbReference type="Proteomes" id="UP000034166">
    <property type="component" value="Unassembled WGS sequence"/>
</dbReference>
<keyword evidence="2" id="KW-0560">Oxidoreductase</keyword>
<evidence type="ECO:0000256" key="2">
    <source>
        <dbReference type="ARBA" id="ARBA00023002"/>
    </source>
</evidence>
<evidence type="ECO:0000256" key="1">
    <source>
        <dbReference type="ARBA" id="ARBA00006484"/>
    </source>
</evidence>
<accession>A0A0M2SXQ3</accession>
<dbReference type="InterPro" id="IPR036291">
    <property type="entry name" value="NAD(P)-bd_dom_sf"/>
</dbReference>
<dbReference type="Pfam" id="PF13561">
    <property type="entry name" value="adh_short_C2"/>
    <property type="match status" value="1"/>
</dbReference>
<dbReference type="PRINTS" id="PR00080">
    <property type="entry name" value="SDRFAMILY"/>
</dbReference>
<evidence type="ECO:0000313" key="3">
    <source>
        <dbReference type="EMBL" id="KKK37767.1"/>
    </source>
</evidence>
<dbReference type="PRINTS" id="PR00081">
    <property type="entry name" value="GDHRDH"/>
</dbReference>
<dbReference type="OrthoDB" id="9803333at2"/>
<comment type="similarity">
    <text evidence="1">Belongs to the short-chain dehydrogenases/reductases (SDR) family.</text>
</comment>
<dbReference type="NCBIfam" id="NF005559">
    <property type="entry name" value="PRK07231.1"/>
    <property type="match status" value="1"/>
</dbReference>
<organism evidence="3 4">
    <name type="scientific">Mesobacillus campisalis</name>
    <dbReference type="NCBI Taxonomy" id="1408103"/>
    <lineage>
        <taxon>Bacteria</taxon>
        <taxon>Bacillati</taxon>
        <taxon>Bacillota</taxon>
        <taxon>Bacilli</taxon>
        <taxon>Bacillales</taxon>
        <taxon>Bacillaceae</taxon>
        <taxon>Mesobacillus</taxon>
    </lineage>
</organism>
<protein>
    <submittedName>
        <fullName evidence="3">3-ketoacyl-ACP reductase</fullName>
    </submittedName>
</protein>
<evidence type="ECO:0000313" key="4">
    <source>
        <dbReference type="Proteomes" id="UP000034166"/>
    </source>
</evidence>
<sequence length="249" mass="27189">MNFEKQVVIVTGAANGIGQGIAAMYAEKGAIVVVADYDKENGTQVTELIKDNGGEAMFVPTDVRREEDIKNLMKTAYDTYGRIDILINNAGKGLFKSPYDVTIDEWDDVIFTNLRSVFLGSREAAKYMRKNENGGAIVNIASTRAIMSEPNSEAYAASKGGITGITHALAASFAQDGIAVNCISPGWIETGDYASLRDVDHRQHFSNRVGRPDDIARACLYLTARENNFVNGINLVVDGGMTRKMIYEE</sequence>
<reference evidence="3 4" key="1">
    <citation type="submission" date="2015-04" db="EMBL/GenBank/DDBJ databases">
        <title>Taxonomic description and genome sequence of Bacillus campisalis sp. nov., a novel member of the genus Bacillus isolated from solar saltern.</title>
        <authorList>
            <person name="Mathan Kumar R."/>
            <person name="Kaur G."/>
            <person name="Kumar A."/>
            <person name="Singh N.K."/>
            <person name="Kaur N."/>
            <person name="Kumar N."/>
            <person name="Mayilraj S."/>
        </authorList>
    </citation>
    <scope>NUCLEOTIDE SEQUENCE [LARGE SCALE GENOMIC DNA]</scope>
    <source>
        <strain evidence="3 4">SA2-6</strain>
    </source>
</reference>
<dbReference type="SUPFAM" id="SSF51735">
    <property type="entry name" value="NAD(P)-binding Rossmann-fold domains"/>
    <property type="match status" value="1"/>
</dbReference>
<dbReference type="GO" id="GO:0008206">
    <property type="term" value="P:bile acid metabolic process"/>
    <property type="evidence" value="ECO:0007669"/>
    <property type="project" value="UniProtKB-ARBA"/>
</dbReference>
<dbReference type="FunFam" id="3.40.50.720:FF:000084">
    <property type="entry name" value="Short-chain dehydrogenase reductase"/>
    <property type="match status" value="1"/>
</dbReference>
<dbReference type="Gene3D" id="3.40.50.720">
    <property type="entry name" value="NAD(P)-binding Rossmann-like Domain"/>
    <property type="match status" value="1"/>
</dbReference>
<dbReference type="PATRIC" id="fig|1408103.3.peg.2763"/>
<gene>
    <name evidence="3" type="ORF">WQ57_12290</name>
</gene>
<dbReference type="RefSeq" id="WP_046524105.1">
    <property type="nucleotide sequence ID" value="NZ_LAYY01000012.1"/>
</dbReference>
<dbReference type="PANTHER" id="PTHR42760">
    <property type="entry name" value="SHORT-CHAIN DEHYDROGENASES/REDUCTASES FAMILY MEMBER"/>
    <property type="match status" value="1"/>
</dbReference>
<dbReference type="InterPro" id="IPR020904">
    <property type="entry name" value="Sc_DH/Rdtase_CS"/>
</dbReference>
<dbReference type="PANTHER" id="PTHR42760:SF124">
    <property type="entry name" value="SHORT-CHAIN DEHYDROGENASE_REDUCTASE"/>
    <property type="match status" value="1"/>
</dbReference>
<dbReference type="AlphaFoldDB" id="A0A0M2SXQ3"/>
<dbReference type="GO" id="GO:0016616">
    <property type="term" value="F:oxidoreductase activity, acting on the CH-OH group of donors, NAD or NADP as acceptor"/>
    <property type="evidence" value="ECO:0007669"/>
    <property type="project" value="TreeGrafter"/>
</dbReference>
<dbReference type="InterPro" id="IPR002347">
    <property type="entry name" value="SDR_fam"/>
</dbReference>
<proteinExistence type="inferred from homology"/>
<dbReference type="PROSITE" id="PS00061">
    <property type="entry name" value="ADH_SHORT"/>
    <property type="match status" value="1"/>
</dbReference>
<dbReference type="EMBL" id="LAYY01000012">
    <property type="protein sequence ID" value="KKK37767.1"/>
    <property type="molecule type" value="Genomic_DNA"/>
</dbReference>
<name>A0A0M2SXQ3_9BACI</name>
<comment type="caution">
    <text evidence="3">The sequence shown here is derived from an EMBL/GenBank/DDBJ whole genome shotgun (WGS) entry which is preliminary data.</text>
</comment>
<keyword evidence="4" id="KW-1185">Reference proteome</keyword>